<feature type="compositionally biased region" description="Polar residues" evidence="1">
    <location>
        <begin position="24"/>
        <end position="44"/>
    </location>
</feature>
<evidence type="ECO:0000256" key="1">
    <source>
        <dbReference type="SAM" id="MobiDB-lite"/>
    </source>
</evidence>
<protein>
    <submittedName>
        <fullName evidence="2">Uncharacterized protein</fullName>
    </submittedName>
</protein>
<evidence type="ECO:0000313" key="3">
    <source>
        <dbReference type="Proteomes" id="UP000294847"/>
    </source>
</evidence>
<reference evidence="2 3" key="1">
    <citation type="journal article" date="2019" name="Mol. Biol. Evol.">
        <title>Blast fungal genomes show frequent chromosomal changes, gene gains and losses, and effector gene turnover.</title>
        <authorList>
            <person name="Gomez Luciano L.B."/>
            <person name="Jason Tsai I."/>
            <person name="Chuma I."/>
            <person name="Tosa Y."/>
            <person name="Chen Y.H."/>
            <person name="Li J.Y."/>
            <person name="Li M.Y."/>
            <person name="Jade Lu M.Y."/>
            <person name="Nakayashiki H."/>
            <person name="Li W.H."/>
        </authorList>
    </citation>
    <scope>NUCLEOTIDE SEQUENCE [LARGE SCALE GENOMIC DNA]</scope>
    <source>
        <strain evidence="2">MZ5-1-6</strain>
    </source>
</reference>
<gene>
    <name evidence="2" type="ORF">PoMZ_11683</name>
</gene>
<dbReference type="EMBL" id="CP034208">
    <property type="protein sequence ID" value="QBZ62796.1"/>
    <property type="molecule type" value="Genomic_DNA"/>
</dbReference>
<sequence>MEWKACAGTTFGSKSARWEPRDSMANNSSRQPLSATGSQKTQQKPWLTYTPIHAYGVRSNYLKYCNHKDEAAAARQ</sequence>
<name>A0A4P7NL82_PYROR</name>
<proteinExistence type="predicted"/>
<evidence type="ECO:0000313" key="2">
    <source>
        <dbReference type="EMBL" id="QBZ62796.1"/>
    </source>
</evidence>
<dbReference type="Proteomes" id="UP000294847">
    <property type="component" value="Chromosome 5"/>
</dbReference>
<feature type="region of interest" description="Disordered" evidence="1">
    <location>
        <begin position="1"/>
        <end position="44"/>
    </location>
</feature>
<accession>A0A4P7NL82</accession>
<dbReference type="AlphaFoldDB" id="A0A4P7NL82"/>
<organism evidence="2 3">
    <name type="scientific">Pyricularia oryzae</name>
    <name type="common">Rice blast fungus</name>
    <name type="synonym">Magnaporthe oryzae</name>
    <dbReference type="NCBI Taxonomy" id="318829"/>
    <lineage>
        <taxon>Eukaryota</taxon>
        <taxon>Fungi</taxon>
        <taxon>Dikarya</taxon>
        <taxon>Ascomycota</taxon>
        <taxon>Pezizomycotina</taxon>
        <taxon>Sordariomycetes</taxon>
        <taxon>Sordariomycetidae</taxon>
        <taxon>Magnaporthales</taxon>
        <taxon>Pyriculariaceae</taxon>
        <taxon>Pyricularia</taxon>
    </lineage>
</organism>